<dbReference type="InterPro" id="IPR036390">
    <property type="entry name" value="WH_DNA-bd_sf"/>
</dbReference>
<keyword evidence="2" id="KW-0472">Membrane</keyword>
<protein>
    <submittedName>
        <fullName evidence="3">Uncharacterized protein</fullName>
    </submittedName>
</protein>
<dbReference type="EMBL" id="LR796712">
    <property type="protein sequence ID" value="CAB4161016.1"/>
    <property type="molecule type" value="Genomic_DNA"/>
</dbReference>
<accession>A0A6J5NTN7</accession>
<feature type="transmembrane region" description="Helical" evidence="2">
    <location>
        <begin position="41"/>
        <end position="61"/>
    </location>
</feature>
<dbReference type="EMBL" id="LR798336">
    <property type="protein sequence ID" value="CAB5224919.1"/>
    <property type="molecule type" value="Genomic_DNA"/>
</dbReference>
<sequence length="430" mass="50032">MSYNLLSTIRKLKDLSYLPASTYSVFLAIASCVYQRKNGQYELVCDTSVAIIASITNFSIITVKRHIKRLQGCGLIHLERYPQSNEYFYQIDLLAVENLKETLRKILADEKQKRINKSILGINMTPSLGINMTPRILGTNNILNNNINNNLLTTELTTEIATQKESSAPLAKNYRLFNNASIKLASCEDDKNGRNVPRGTSLDKMEFKKMHEQNDADEYYFRRTKNPDEHADQNKHLWSIDVWDALEASRERLKLNPDPNKQGGIRFIATRITKLVKSGLDIDIAQDRCLQVIKYWDHKLSKKLSGSYREMALAKYSADSIFRWDDKFFEALRALDRKGKFIDHDDQAEKLAHEKRKAEEEAKILDRNKEREEKKRRQELKLKDREYARLCDREDDARSLWVKHSNSPRMVEMFNEAVAERKNYEDQVGV</sequence>
<gene>
    <name evidence="3" type="ORF">UFOVP733_23</name>
    <name evidence="4" type="ORF">UFOVP743_36</name>
</gene>
<proteinExistence type="predicted"/>
<feature type="transmembrane region" description="Helical" evidence="2">
    <location>
        <begin position="15"/>
        <end position="34"/>
    </location>
</feature>
<evidence type="ECO:0000313" key="4">
    <source>
        <dbReference type="EMBL" id="CAB5224919.1"/>
    </source>
</evidence>
<name>A0A6J5NTN7_9CAUD</name>
<evidence type="ECO:0000313" key="3">
    <source>
        <dbReference type="EMBL" id="CAB4161016.1"/>
    </source>
</evidence>
<dbReference type="SUPFAM" id="SSF46785">
    <property type="entry name" value="Winged helix' DNA-binding domain"/>
    <property type="match status" value="1"/>
</dbReference>
<organism evidence="3">
    <name type="scientific">uncultured Caudovirales phage</name>
    <dbReference type="NCBI Taxonomy" id="2100421"/>
    <lineage>
        <taxon>Viruses</taxon>
        <taxon>Duplodnaviria</taxon>
        <taxon>Heunggongvirae</taxon>
        <taxon>Uroviricota</taxon>
        <taxon>Caudoviricetes</taxon>
        <taxon>Peduoviridae</taxon>
        <taxon>Maltschvirus</taxon>
        <taxon>Maltschvirus maltsch</taxon>
    </lineage>
</organism>
<keyword evidence="2" id="KW-0812">Transmembrane</keyword>
<reference evidence="3" key="1">
    <citation type="submission" date="2020-04" db="EMBL/GenBank/DDBJ databases">
        <authorList>
            <person name="Chiriac C."/>
            <person name="Salcher M."/>
            <person name="Ghai R."/>
            <person name="Kavagutti S V."/>
        </authorList>
    </citation>
    <scope>NUCLEOTIDE SEQUENCE</scope>
</reference>
<evidence type="ECO:0000256" key="1">
    <source>
        <dbReference type="SAM" id="Coils"/>
    </source>
</evidence>
<evidence type="ECO:0000256" key="2">
    <source>
        <dbReference type="SAM" id="Phobius"/>
    </source>
</evidence>
<keyword evidence="1" id="KW-0175">Coiled coil</keyword>
<feature type="coiled-coil region" evidence="1">
    <location>
        <begin position="341"/>
        <end position="377"/>
    </location>
</feature>
<keyword evidence="2" id="KW-1133">Transmembrane helix</keyword>